<reference evidence="1 3" key="2">
    <citation type="journal article" date="2018" name="Plant J.">
        <title>The Physcomitrella patens chromosome-scale assembly reveals moss genome structure and evolution.</title>
        <authorList>
            <person name="Lang D."/>
            <person name="Ullrich K.K."/>
            <person name="Murat F."/>
            <person name="Fuchs J."/>
            <person name="Jenkins J."/>
            <person name="Haas F.B."/>
            <person name="Piednoel M."/>
            <person name="Gundlach H."/>
            <person name="Van Bel M."/>
            <person name="Meyberg R."/>
            <person name="Vives C."/>
            <person name="Morata J."/>
            <person name="Symeonidi A."/>
            <person name="Hiss M."/>
            <person name="Muchero W."/>
            <person name="Kamisugi Y."/>
            <person name="Saleh O."/>
            <person name="Blanc G."/>
            <person name="Decker E.L."/>
            <person name="van Gessel N."/>
            <person name="Grimwood J."/>
            <person name="Hayes R.D."/>
            <person name="Graham S.W."/>
            <person name="Gunter L.E."/>
            <person name="McDaniel S.F."/>
            <person name="Hoernstein S.N.W."/>
            <person name="Larsson A."/>
            <person name="Li F.W."/>
            <person name="Perroud P.F."/>
            <person name="Phillips J."/>
            <person name="Ranjan P."/>
            <person name="Rokshar D.S."/>
            <person name="Rothfels C.J."/>
            <person name="Schneider L."/>
            <person name="Shu S."/>
            <person name="Stevenson D.W."/>
            <person name="Thummler F."/>
            <person name="Tillich M."/>
            <person name="Villarreal Aguilar J.C."/>
            <person name="Widiez T."/>
            <person name="Wong G.K."/>
            <person name="Wymore A."/>
            <person name="Zhang Y."/>
            <person name="Zimmer A.D."/>
            <person name="Quatrano R.S."/>
            <person name="Mayer K.F.X."/>
            <person name="Goodstein D."/>
            <person name="Casacuberta J.M."/>
            <person name="Vandepoele K."/>
            <person name="Reski R."/>
            <person name="Cuming A.C."/>
            <person name="Tuskan G.A."/>
            <person name="Maumus F."/>
            <person name="Salse J."/>
            <person name="Schmutz J."/>
            <person name="Rensing S.A."/>
        </authorList>
    </citation>
    <scope>NUCLEOTIDE SEQUENCE [LARGE SCALE GENOMIC DNA]</scope>
    <source>
        <strain evidence="2 3">cv. Gransden 2004</strain>
    </source>
</reference>
<sequence length="100" mass="11639">MIKSFGIADHESASMRILFHCGESRQHRREDIKFSYSVASTGVRPRETDHQKLLLGRLCGENERLTENSQLHSQVHKKYSPYDANRMFHVFKVLTLVSCF</sequence>
<reference evidence="2" key="3">
    <citation type="submission" date="2020-12" db="UniProtKB">
        <authorList>
            <consortium name="EnsemblPlants"/>
        </authorList>
    </citation>
    <scope>IDENTIFICATION</scope>
</reference>
<reference evidence="1 3" key="1">
    <citation type="journal article" date="2008" name="Science">
        <title>The Physcomitrella genome reveals evolutionary insights into the conquest of land by plants.</title>
        <authorList>
            <person name="Rensing S."/>
            <person name="Lang D."/>
            <person name="Zimmer A."/>
            <person name="Terry A."/>
            <person name="Salamov A."/>
            <person name="Shapiro H."/>
            <person name="Nishiyama T."/>
            <person name="Perroud P.-F."/>
            <person name="Lindquist E."/>
            <person name="Kamisugi Y."/>
            <person name="Tanahashi T."/>
            <person name="Sakakibara K."/>
            <person name="Fujita T."/>
            <person name="Oishi K."/>
            <person name="Shin-I T."/>
            <person name="Kuroki Y."/>
            <person name="Toyoda A."/>
            <person name="Suzuki Y."/>
            <person name="Hashimoto A."/>
            <person name="Yamaguchi K."/>
            <person name="Sugano A."/>
            <person name="Kohara Y."/>
            <person name="Fujiyama A."/>
            <person name="Anterola A."/>
            <person name="Aoki S."/>
            <person name="Ashton N."/>
            <person name="Barbazuk W.B."/>
            <person name="Barker E."/>
            <person name="Bennetzen J."/>
            <person name="Bezanilla M."/>
            <person name="Blankenship R."/>
            <person name="Cho S.H."/>
            <person name="Dutcher S."/>
            <person name="Estelle M."/>
            <person name="Fawcett J.A."/>
            <person name="Gundlach H."/>
            <person name="Hanada K."/>
            <person name="Heyl A."/>
            <person name="Hicks K.A."/>
            <person name="Hugh J."/>
            <person name="Lohr M."/>
            <person name="Mayer K."/>
            <person name="Melkozernov A."/>
            <person name="Murata T."/>
            <person name="Nelson D."/>
            <person name="Pils B."/>
            <person name="Prigge M."/>
            <person name="Reiss B."/>
            <person name="Renner T."/>
            <person name="Rombauts S."/>
            <person name="Rushton P."/>
            <person name="Sanderfoot A."/>
            <person name="Schween G."/>
            <person name="Shiu S.-H."/>
            <person name="Stueber K."/>
            <person name="Theodoulou F.L."/>
            <person name="Tu H."/>
            <person name="Van de Peer Y."/>
            <person name="Verrier P.J."/>
            <person name="Waters E."/>
            <person name="Wood A."/>
            <person name="Yang L."/>
            <person name="Cove D."/>
            <person name="Cuming A."/>
            <person name="Hasebe M."/>
            <person name="Lucas S."/>
            <person name="Mishler D.B."/>
            <person name="Reski R."/>
            <person name="Grigoriev I."/>
            <person name="Quatrano R.S."/>
            <person name="Boore J.L."/>
        </authorList>
    </citation>
    <scope>NUCLEOTIDE SEQUENCE [LARGE SCALE GENOMIC DNA]</scope>
    <source>
        <strain evidence="2 3">cv. Gransden 2004</strain>
    </source>
</reference>
<gene>
    <name evidence="1" type="ORF">PHYPA_019573</name>
</gene>
<evidence type="ECO:0000313" key="1">
    <source>
        <dbReference type="EMBL" id="PNR39295.1"/>
    </source>
</evidence>
<accession>A0A2K1JCN9</accession>
<dbReference type="AlphaFoldDB" id="A0A2K1JCN9"/>
<evidence type="ECO:0000313" key="3">
    <source>
        <dbReference type="Proteomes" id="UP000006727"/>
    </source>
</evidence>
<dbReference type="EnsemblPlants" id="Pp3c15_10471V3.2">
    <property type="protein sequence ID" value="PAC:32928993.CDS.1"/>
    <property type="gene ID" value="Pp3c15_10471"/>
</dbReference>
<proteinExistence type="predicted"/>
<dbReference type="Proteomes" id="UP000006727">
    <property type="component" value="Chromosome 15"/>
</dbReference>
<dbReference type="Gramene" id="Pp3c15_10471V3.2">
    <property type="protein sequence ID" value="PAC:32928993.CDS.1"/>
    <property type="gene ID" value="Pp3c15_10471"/>
</dbReference>
<protein>
    <submittedName>
        <fullName evidence="1 2">Uncharacterized protein</fullName>
    </submittedName>
</protein>
<name>A0A2K1JCN9_PHYPA</name>
<dbReference type="EnsemblPlants" id="Pp3c15_10471V3.1">
    <property type="protein sequence ID" value="PAC:32928992.CDS.1"/>
    <property type="gene ID" value="Pp3c15_10471"/>
</dbReference>
<dbReference type="EMBL" id="ABEU02000015">
    <property type="protein sequence ID" value="PNR39295.1"/>
    <property type="molecule type" value="Genomic_DNA"/>
</dbReference>
<dbReference type="InParanoid" id="A0A2K1JCN9"/>
<keyword evidence="3" id="KW-1185">Reference proteome</keyword>
<evidence type="ECO:0000313" key="2">
    <source>
        <dbReference type="EnsemblPlants" id="PAC:32928992.CDS.1"/>
    </source>
</evidence>
<organism evidence="1">
    <name type="scientific">Physcomitrium patens</name>
    <name type="common">Spreading-leaved earth moss</name>
    <name type="synonym">Physcomitrella patens</name>
    <dbReference type="NCBI Taxonomy" id="3218"/>
    <lineage>
        <taxon>Eukaryota</taxon>
        <taxon>Viridiplantae</taxon>
        <taxon>Streptophyta</taxon>
        <taxon>Embryophyta</taxon>
        <taxon>Bryophyta</taxon>
        <taxon>Bryophytina</taxon>
        <taxon>Bryopsida</taxon>
        <taxon>Funariidae</taxon>
        <taxon>Funariales</taxon>
        <taxon>Funariaceae</taxon>
        <taxon>Physcomitrium</taxon>
    </lineage>
</organism>
<dbReference type="Gramene" id="Pp3c15_10471V3.1">
    <property type="protein sequence ID" value="PAC:32928992.CDS.1"/>
    <property type="gene ID" value="Pp3c15_10471"/>
</dbReference>